<evidence type="ECO:0000313" key="2">
    <source>
        <dbReference type="Proteomes" id="UP001602245"/>
    </source>
</evidence>
<dbReference type="Proteomes" id="UP001602245">
    <property type="component" value="Unassembled WGS sequence"/>
</dbReference>
<organism evidence="1 2">
    <name type="scientific">Paractinoplanes globisporus</name>
    <dbReference type="NCBI Taxonomy" id="113565"/>
    <lineage>
        <taxon>Bacteria</taxon>
        <taxon>Bacillati</taxon>
        <taxon>Actinomycetota</taxon>
        <taxon>Actinomycetes</taxon>
        <taxon>Micromonosporales</taxon>
        <taxon>Micromonosporaceae</taxon>
        <taxon>Paractinoplanes</taxon>
    </lineage>
</organism>
<proteinExistence type="predicted"/>
<gene>
    <name evidence="1" type="ORF">ACFY35_06235</name>
</gene>
<protein>
    <submittedName>
        <fullName evidence="1">Uncharacterized protein</fullName>
    </submittedName>
</protein>
<reference evidence="1 2" key="1">
    <citation type="submission" date="2024-10" db="EMBL/GenBank/DDBJ databases">
        <title>The Natural Products Discovery Center: Release of the First 8490 Sequenced Strains for Exploring Actinobacteria Biosynthetic Diversity.</title>
        <authorList>
            <person name="Kalkreuter E."/>
            <person name="Kautsar S.A."/>
            <person name="Yang D."/>
            <person name="Bader C.D."/>
            <person name="Teijaro C.N."/>
            <person name="Fluegel L."/>
            <person name="Davis C.M."/>
            <person name="Simpson J.R."/>
            <person name="Lauterbach L."/>
            <person name="Steele A.D."/>
            <person name="Gui C."/>
            <person name="Meng S."/>
            <person name="Li G."/>
            <person name="Viehrig K."/>
            <person name="Ye F."/>
            <person name="Su P."/>
            <person name="Kiefer A.F."/>
            <person name="Nichols A."/>
            <person name="Cepeda A.J."/>
            <person name="Yan W."/>
            <person name="Fan B."/>
            <person name="Jiang Y."/>
            <person name="Adhikari A."/>
            <person name="Zheng C.-J."/>
            <person name="Schuster L."/>
            <person name="Cowan T.M."/>
            <person name="Smanski M.J."/>
            <person name="Chevrette M.G."/>
            <person name="De Carvalho L.P.S."/>
            <person name="Shen B."/>
        </authorList>
    </citation>
    <scope>NUCLEOTIDE SEQUENCE [LARGE SCALE GENOMIC DNA]</scope>
    <source>
        <strain evidence="1 2">NPDC000087</strain>
    </source>
</reference>
<keyword evidence="2" id="KW-1185">Reference proteome</keyword>
<sequence length="667" mass="71676">MTTEDIERVNYYERQYLQAADFRAEQDYHRDMRRRHNLAHHTWGIVTGLELVEQDNAGSVSVFVQPGMAVDGYGREIVLLAPYLLDAALFERFNTLAHRQVWLSYDQTDALPPGYGFESCEDTSAMRRIVEGFRIVVDPGPVTHDPVIIDGQPAPGAFTVPADESVPYQEFPDETVTDPLWLIRLGTVQWDGPNQAFVHAAAGRLNEARSYVGAVAASVLAPADALTITPRTPPADPDAEDFAEVVGRLAVDGRLTARADVHVDGGLVRLNYTGGDTDSVDLWLGRRRGPSDVGHLIRVHLGDAADADNQLTIGPSEQSVLAVRADDVVQVPTGTLSFGTQTRQMLGLWTAGGTAANEAEYGIGVQSGTLYQRAATQFAWFRGGKHDDAANTPGDGGSLQMRLDSQARLLFDSAAARQVLNLQGSAWGVGTQPSTLYLRSPGGFAFFRGGLESPADADPGGGGALAMRLTSGGDLDVFGELRATGDVIAGHNGDAEVRTRHVRGKSGVSDADDDLFLNWGSGRDVYVGQPGGNSSDLLVAGDLKISGADDSAFRVRSYTQQLANDGAGGDGHTPRPWTISLGADFGRIFTAFAVLNGFSLWNNDGNPAFDVFDHLQSTAIVPQHCYVRVTSWTTTQVFGECFCQQSDAAQEANNTVFFTLVVVGRRS</sequence>
<dbReference type="RefSeq" id="WP_020509360.1">
    <property type="nucleotide sequence ID" value="NZ_JBIAZU010000001.1"/>
</dbReference>
<dbReference type="EMBL" id="JBIAZU010000001">
    <property type="protein sequence ID" value="MFF5289015.1"/>
    <property type="molecule type" value="Genomic_DNA"/>
</dbReference>
<name>A0ABW6W924_9ACTN</name>
<evidence type="ECO:0000313" key="1">
    <source>
        <dbReference type="EMBL" id="MFF5289015.1"/>
    </source>
</evidence>
<comment type="caution">
    <text evidence="1">The sequence shown here is derived from an EMBL/GenBank/DDBJ whole genome shotgun (WGS) entry which is preliminary data.</text>
</comment>
<accession>A0ABW6W924</accession>